<dbReference type="CDD" id="cd06081">
    <property type="entry name" value="KOW_Spt5_1"/>
    <property type="match status" value="1"/>
</dbReference>
<dbReference type="Pfam" id="PF23042">
    <property type="entry name" value="KOW1_SPT5"/>
    <property type="match status" value="1"/>
</dbReference>
<dbReference type="Pfam" id="PF23291">
    <property type="entry name" value="KOW4_SPT5"/>
    <property type="match status" value="1"/>
</dbReference>
<evidence type="ECO:0000259" key="12">
    <source>
        <dbReference type="SMART" id="SM00739"/>
    </source>
</evidence>
<dbReference type="GO" id="GO:0003746">
    <property type="term" value="F:translation elongation factor activity"/>
    <property type="evidence" value="ECO:0007669"/>
    <property type="project" value="UniProtKB-KW"/>
</dbReference>
<dbReference type="AlphaFoldDB" id="A0A9P6LS02"/>
<dbReference type="InterPro" id="IPR006645">
    <property type="entry name" value="NGN-like_dom"/>
</dbReference>
<dbReference type="InterPro" id="IPR005824">
    <property type="entry name" value="KOW"/>
</dbReference>
<evidence type="ECO:0000256" key="8">
    <source>
        <dbReference type="ARBA" id="ARBA00029865"/>
    </source>
</evidence>
<dbReference type="FunFam" id="3.30.70.940:FF:000005">
    <property type="entry name" value="Transcription elongation factor SPT5"/>
    <property type="match status" value="1"/>
</dbReference>
<evidence type="ECO:0000256" key="9">
    <source>
        <dbReference type="ARBA" id="ARBA00031006"/>
    </source>
</evidence>
<feature type="domain" description="KOW" evidence="12">
    <location>
        <begin position="450"/>
        <end position="477"/>
    </location>
</feature>
<dbReference type="InterPro" id="IPR008991">
    <property type="entry name" value="Translation_prot_SH3-like_sf"/>
</dbReference>
<dbReference type="InterPro" id="IPR041975">
    <property type="entry name" value="KOW_Spt5_2"/>
</dbReference>
<dbReference type="GO" id="GO:0032044">
    <property type="term" value="C:DSIF complex"/>
    <property type="evidence" value="ECO:0007669"/>
    <property type="project" value="TreeGrafter"/>
</dbReference>
<feature type="domain" description="NusG-like N-terminal" evidence="11">
    <location>
        <begin position="197"/>
        <end position="286"/>
    </location>
</feature>
<keyword evidence="13" id="KW-0648">Protein biosynthesis</keyword>
<keyword evidence="14" id="KW-1185">Reference proteome</keyword>
<feature type="compositionally biased region" description="Acidic residues" evidence="10">
    <location>
        <begin position="59"/>
        <end position="81"/>
    </location>
</feature>
<feature type="domain" description="KOW" evidence="12">
    <location>
        <begin position="625"/>
        <end position="650"/>
    </location>
</feature>
<proteinExistence type="inferred from homology"/>
<keyword evidence="13" id="KW-0251">Elongation factor</keyword>
<comment type="caution">
    <text evidence="13">The sequence shown here is derived from an EMBL/GenBank/DDBJ whole genome shotgun (WGS) entry which is preliminary data.</text>
</comment>
<dbReference type="CDD" id="cd06084">
    <property type="entry name" value="KOW_Spt5_4"/>
    <property type="match status" value="1"/>
</dbReference>
<evidence type="ECO:0000313" key="13">
    <source>
        <dbReference type="EMBL" id="KAF9924006.1"/>
    </source>
</evidence>
<dbReference type="Proteomes" id="UP000749646">
    <property type="component" value="Unassembled WGS sequence"/>
</dbReference>
<evidence type="ECO:0000313" key="14">
    <source>
        <dbReference type="Proteomes" id="UP000749646"/>
    </source>
</evidence>
<dbReference type="InterPro" id="IPR014722">
    <property type="entry name" value="Rib_uL2_dom2"/>
</dbReference>
<feature type="compositionally biased region" description="Basic residues" evidence="10">
    <location>
        <begin position="85"/>
        <end position="95"/>
    </location>
</feature>
<dbReference type="Gene3D" id="2.30.30.30">
    <property type="match status" value="2"/>
</dbReference>
<dbReference type="GO" id="GO:0006357">
    <property type="term" value="P:regulation of transcription by RNA polymerase II"/>
    <property type="evidence" value="ECO:0007669"/>
    <property type="project" value="InterPro"/>
</dbReference>
<feature type="domain" description="KOW" evidence="12">
    <location>
        <begin position="503"/>
        <end position="530"/>
    </location>
</feature>
<dbReference type="CDD" id="cd09888">
    <property type="entry name" value="NGN_Euk"/>
    <property type="match status" value="1"/>
</dbReference>
<evidence type="ECO:0000256" key="3">
    <source>
        <dbReference type="ARBA" id="ARBA00020181"/>
    </source>
</evidence>
<feature type="non-terminal residue" evidence="13">
    <location>
        <position position="1"/>
    </location>
</feature>
<comment type="function">
    <text evidence="7">The SPT4-SPT5 complex mediates both activation and inhibition of transcription elongation, and plays a role in pre-mRNA processing. This complex seems to be important for the stability of the RNA polymerase II elongation machinery on the chromatin template but not for the inherent ability of this machinery to translocate down the gene.</text>
</comment>
<protein>
    <recommendedName>
        <fullName evidence="3">Transcription elongation factor SPT5</fullName>
    </recommendedName>
    <alternativeName>
        <fullName evidence="8 9">Chromatin Elongation factor SPT5</fullName>
    </alternativeName>
    <alternativeName>
        <fullName evidence="4">Transcription elongation factor spt5</fullName>
    </alternativeName>
</protein>
<feature type="compositionally biased region" description="Acidic residues" evidence="10">
    <location>
        <begin position="101"/>
        <end position="134"/>
    </location>
</feature>
<dbReference type="CDD" id="cd06083">
    <property type="entry name" value="KOW_Spt5_3"/>
    <property type="match status" value="1"/>
</dbReference>
<dbReference type="EMBL" id="JAAAHW010010640">
    <property type="protein sequence ID" value="KAF9924006.1"/>
    <property type="molecule type" value="Genomic_DNA"/>
</dbReference>
<keyword evidence="6" id="KW-0539">Nucleus</keyword>
<dbReference type="Pfam" id="PF23284">
    <property type="entry name" value="KOW2_Spt5"/>
    <property type="match status" value="1"/>
</dbReference>
<dbReference type="GO" id="GO:0006368">
    <property type="term" value="P:transcription elongation by RNA polymerase II"/>
    <property type="evidence" value="ECO:0007669"/>
    <property type="project" value="TreeGrafter"/>
</dbReference>
<dbReference type="InterPro" id="IPR039659">
    <property type="entry name" value="SPT5"/>
</dbReference>
<evidence type="ECO:0000259" key="11">
    <source>
        <dbReference type="SMART" id="SM00738"/>
    </source>
</evidence>
<organism evidence="13 14">
    <name type="scientific">Modicella reniformis</name>
    <dbReference type="NCBI Taxonomy" id="1440133"/>
    <lineage>
        <taxon>Eukaryota</taxon>
        <taxon>Fungi</taxon>
        <taxon>Fungi incertae sedis</taxon>
        <taxon>Mucoromycota</taxon>
        <taxon>Mortierellomycotina</taxon>
        <taxon>Mortierellomycetes</taxon>
        <taxon>Mortierellales</taxon>
        <taxon>Mortierellaceae</taxon>
        <taxon>Modicella</taxon>
    </lineage>
</organism>
<evidence type="ECO:0000256" key="10">
    <source>
        <dbReference type="SAM" id="MobiDB-lite"/>
    </source>
</evidence>
<dbReference type="Pfam" id="PF11942">
    <property type="entry name" value="Spt5_N"/>
    <property type="match status" value="1"/>
</dbReference>
<reference evidence="13" key="1">
    <citation type="journal article" date="2020" name="Fungal Divers.">
        <title>Resolving the Mortierellaceae phylogeny through synthesis of multi-gene phylogenetics and phylogenomics.</title>
        <authorList>
            <person name="Vandepol N."/>
            <person name="Liber J."/>
            <person name="Desiro A."/>
            <person name="Na H."/>
            <person name="Kennedy M."/>
            <person name="Barry K."/>
            <person name="Grigoriev I.V."/>
            <person name="Miller A.N."/>
            <person name="O'Donnell K."/>
            <person name="Stajich J.E."/>
            <person name="Bonito G."/>
        </authorList>
    </citation>
    <scope>NUCLEOTIDE SEQUENCE</scope>
    <source>
        <strain evidence="13">MES-2147</strain>
    </source>
</reference>
<dbReference type="SMART" id="SM00739">
    <property type="entry name" value="KOW"/>
    <property type="match status" value="4"/>
</dbReference>
<feature type="compositionally biased region" description="Basic and acidic residues" evidence="10">
    <location>
        <begin position="135"/>
        <end position="152"/>
    </location>
</feature>
<dbReference type="InterPro" id="IPR041973">
    <property type="entry name" value="KOW_Spt5_1"/>
</dbReference>
<dbReference type="InterPro" id="IPR005100">
    <property type="entry name" value="NGN-domain"/>
</dbReference>
<dbReference type="InterPro" id="IPR039385">
    <property type="entry name" value="NGN_Euk"/>
</dbReference>
<dbReference type="CDD" id="cd06082">
    <property type="entry name" value="KOW_Spt5_2"/>
    <property type="match status" value="1"/>
</dbReference>
<accession>A0A9P6LS02</accession>
<dbReference type="Gene3D" id="3.30.70.940">
    <property type="entry name" value="NusG, N-terminal domain"/>
    <property type="match status" value="1"/>
</dbReference>
<dbReference type="InterPro" id="IPR041977">
    <property type="entry name" value="KOW_Spt5_4"/>
</dbReference>
<feature type="region of interest" description="Disordered" evidence="10">
    <location>
        <begin position="1"/>
        <end position="157"/>
    </location>
</feature>
<evidence type="ECO:0000256" key="4">
    <source>
        <dbReference type="ARBA" id="ARBA00021370"/>
    </source>
</evidence>
<sequence length="673" mass="76063">MSHHDSDRDEDEEYESLGKSRDNHDDDDSDMDDSPRRGDNKHSFSKPRSSISKSMRHDEDDDDDDDDDDDEDDEDDDEDEADHVSRKHKKQKRAVNHFLDMEAEVDDEDEDEDEDDDEYGAGDGFIADEQDEAEEATRASKHLDLDRRRREEDDVDLEEQAARLKERYGRRDYAPRRGFQGQYEDIPQQLLMPDVQSPHLWMVRCKPGKEKDIVLSLMRKFFDTEYSAQPLEISAAFSRESLKGYVYIECMRQANVQAALNGLNNVFASKLTLVPIKEMTDVLKVKHKESELRPGTWVRIKRGKYAMDLAQILDIADSGDIAKVKLIPRLDMTARTDSSYIAGSNKRKPVNSALIGRPPPKLFNAREAEKVDKLNKPTSRGRGVFIWNSETFRDGYLEKDMKISSLITENINPTLDEIQKFAKGGIDDEDGGLDLSAVALSAMGASVTSHFQPGEKVEVTEGELKHVHGVVDSVSSDMIMVRPLADDLKGSILKFPPTQLRKLFSEGDHVKVVNGKYKDETGLIIKIEDSVVTIVTDLNVKDIQVFSKDLQMATNVSTGTGTIGQYEAHDFVQLDASTVGVIFKVEREFARILDQNGLTRDVEPHLITQKRDSSRAIATDAEGNSIQDGDAVREIGGAMREGKILHVFRTYAFLYNREFMENNGVFVQSTRLV</sequence>
<dbReference type="InterPro" id="IPR036735">
    <property type="entry name" value="NGN_dom_sf"/>
</dbReference>
<dbReference type="Pfam" id="PF23037">
    <property type="entry name" value="KOWx_SPT5"/>
    <property type="match status" value="1"/>
</dbReference>
<dbReference type="GO" id="GO:0032784">
    <property type="term" value="P:regulation of DNA-templated transcription elongation"/>
    <property type="evidence" value="ECO:0007669"/>
    <property type="project" value="InterPro"/>
</dbReference>
<evidence type="ECO:0000256" key="1">
    <source>
        <dbReference type="ARBA" id="ARBA00004123"/>
    </source>
</evidence>
<name>A0A9P6LS02_9FUNG</name>
<evidence type="ECO:0000256" key="5">
    <source>
        <dbReference type="ARBA" id="ARBA00023163"/>
    </source>
</evidence>
<feature type="compositionally biased region" description="Basic and acidic residues" evidence="10">
    <location>
        <begin position="33"/>
        <end position="42"/>
    </location>
</feature>
<dbReference type="PANTHER" id="PTHR11125:SF7">
    <property type="entry name" value="TRANSCRIPTION ELONGATION FACTOR SPT5"/>
    <property type="match status" value="1"/>
</dbReference>
<dbReference type="GO" id="GO:0003729">
    <property type="term" value="F:mRNA binding"/>
    <property type="evidence" value="ECO:0007669"/>
    <property type="project" value="TreeGrafter"/>
</dbReference>
<dbReference type="SUPFAM" id="SSF50104">
    <property type="entry name" value="Translation proteins SH3-like domain"/>
    <property type="match status" value="1"/>
</dbReference>
<keyword evidence="5" id="KW-0804">Transcription</keyword>
<dbReference type="Pfam" id="PF00467">
    <property type="entry name" value="KOW"/>
    <property type="match status" value="1"/>
</dbReference>
<comment type="subcellular location">
    <subcellularLocation>
        <location evidence="1">Nucleus</location>
    </subcellularLocation>
</comment>
<dbReference type="PANTHER" id="PTHR11125">
    <property type="entry name" value="SUPPRESSOR OF TY 5"/>
    <property type="match status" value="1"/>
</dbReference>
<dbReference type="InterPro" id="IPR057936">
    <property type="entry name" value="KOWx_Spt5"/>
</dbReference>
<comment type="similarity">
    <text evidence="2">Belongs to the SPT5 family.</text>
</comment>
<dbReference type="OrthoDB" id="28901at2759"/>
<feature type="domain" description="KOW" evidence="12">
    <location>
        <begin position="291"/>
        <end position="318"/>
    </location>
</feature>
<dbReference type="InterPro" id="IPR041976">
    <property type="entry name" value="KOW_Spt5_3"/>
</dbReference>
<dbReference type="Pfam" id="PF03439">
    <property type="entry name" value="Spt5-NGN"/>
    <property type="match status" value="1"/>
</dbReference>
<evidence type="ECO:0000256" key="6">
    <source>
        <dbReference type="ARBA" id="ARBA00023242"/>
    </source>
</evidence>
<gene>
    <name evidence="13" type="primary">SPT5</name>
    <name evidence="13" type="ORF">BGZ65_008578</name>
</gene>
<evidence type="ECO:0000256" key="7">
    <source>
        <dbReference type="ARBA" id="ARBA00024691"/>
    </source>
</evidence>
<dbReference type="SMART" id="SM00738">
    <property type="entry name" value="NGN"/>
    <property type="match status" value="1"/>
</dbReference>
<dbReference type="InterPro" id="IPR022581">
    <property type="entry name" value="Spt5_N"/>
</dbReference>
<evidence type="ECO:0000256" key="2">
    <source>
        <dbReference type="ARBA" id="ARBA00006956"/>
    </source>
</evidence>